<organism evidence="1 2">
    <name type="scientific">Aspergillus granulosus</name>
    <dbReference type="NCBI Taxonomy" id="176169"/>
    <lineage>
        <taxon>Eukaryota</taxon>
        <taxon>Fungi</taxon>
        <taxon>Dikarya</taxon>
        <taxon>Ascomycota</taxon>
        <taxon>Pezizomycotina</taxon>
        <taxon>Eurotiomycetes</taxon>
        <taxon>Eurotiomycetidae</taxon>
        <taxon>Eurotiales</taxon>
        <taxon>Aspergillaceae</taxon>
        <taxon>Aspergillus</taxon>
        <taxon>Aspergillus subgen. Nidulantes</taxon>
    </lineage>
</organism>
<reference evidence="1 2" key="1">
    <citation type="submission" date="2024-07" db="EMBL/GenBank/DDBJ databases">
        <title>Section-level genome sequencing and comparative genomics of Aspergillus sections Usti and Cavernicolus.</title>
        <authorList>
            <consortium name="Lawrence Berkeley National Laboratory"/>
            <person name="Nybo J.L."/>
            <person name="Vesth T.C."/>
            <person name="Theobald S."/>
            <person name="Frisvad J.C."/>
            <person name="Larsen T.O."/>
            <person name="Kjaerboelling I."/>
            <person name="Rothschild-Mancinelli K."/>
            <person name="Lyhne E.K."/>
            <person name="Kogle M.E."/>
            <person name="Barry K."/>
            <person name="Clum A."/>
            <person name="Na H."/>
            <person name="Ledsgaard L."/>
            <person name="Lin J."/>
            <person name="Lipzen A."/>
            <person name="Kuo A."/>
            <person name="Riley R."/>
            <person name="Mondo S."/>
            <person name="Labutti K."/>
            <person name="Haridas S."/>
            <person name="Pangalinan J."/>
            <person name="Salamov A.A."/>
            <person name="Simmons B.A."/>
            <person name="Magnuson J.K."/>
            <person name="Chen J."/>
            <person name="Drula E."/>
            <person name="Henrissat B."/>
            <person name="Wiebenga A."/>
            <person name="Lubbers R.J."/>
            <person name="Gomes A.C."/>
            <person name="Makela M.R."/>
            <person name="Stajich J."/>
            <person name="Grigoriev I.V."/>
            <person name="Mortensen U.H."/>
            <person name="De Vries R.P."/>
            <person name="Baker S.E."/>
            <person name="Andersen M.R."/>
        </authorList>
    </citation>
    <scope>NUCLEOTIDE SEQUENCE [LARGE SCALE GENOMIC DNA]</scope>
    <source>
        <strain evidence="1 2">CBS 588.65</strain>
    </source>
</reference>
<comment type="caution">
    <text evidence="1">The sequence shown here is derived from an EMBL/GenBank/DDBJ whole genome shotgun (WGS) entry which is preliminary data.</text>
</comment>
<dbReference type="Proteomes" id="UP001610334">
    <property type="component" value="Unassembled WGS sequence"/>
</dbReference>
<evidence type="ECO:0000313" key="2">
    <source>
        <dbReference type="Proteomes" id="UP001610334"/>
    </source>
</evidence>
<dbReference type="EMBL" id="JBFXLT010000012">
    <property type="protein sequence ID" value="KAL2818828.1"/>
    <property type="molecule type" value="Genomic_DNA"/>
</dbReference>
<gene>
    <name evidence="1" type="ORF">BJX63DRAFT_42821</name>
</gene>
<keyword evidence="2" id="KW-1185">Reference proteome</keyword>
<proteinExistence type="predicted"/>
<name>A0ABR4HTK7_9EURO</name>
<evidence type="ECO:0000313" key="1">
    <source>
        <dbReference type="EMBL" id="KAL2818828.1"/>
    </source>
</evidence>
<accession>A0ABR4HTK7</accession>
<protein>
    <submittedName>
        <fullName evidence="1">Uncharacterized protein</fullName>
    </submittedName>
</protein>
<sequence>MRISIYKAQVNLTPRFLSTIHTRWGRVSTRGPIIVQHAHQTQRTAIGATLNDSPLPLESGQLLWTRSTRWEAYLADYPTSLPNFWLRLQVSHSPREHTLTLTLSDTCSLPASLHDPFCDAPAEFWSSSDPASSLPSANAAPHSGPVYSWNELPHSLPRFRSTPRAFPTS</sequence>